<name>A0A090RXY5_9VIBR</name>
<dbReference type="AlphaFoldDB" id="A0A090RXY5"/>
<proteinExistence type="predicted"/>
<dbReference type="InterPro" id="IPR022074">
    <property type="entry name" value="DUF3626"/>
</dbReference>
<gene>
    <name evidence="1" type="ORF">JCM19235_4336</name>
</gene>
<reference evidence="1 2" key="1">
    <citation type="submission" date="2014-09" db="EMBL/GenBank/DDBJ databases">
        <title>Vibrio maritimus JCM 19235. (C45) whole genome shotgun sequence.</title>
        <authorList>
            <person name="Sawabe T."/>
            <person name="Meirelles P."/>
            <person name="Nakanishi M."/>
            <person name="Sayaka M."/>
            <person name="Hattori M."/>
            <person name="Ohkuma M."/>
        </authorList>
    </citation>
    <scope>NUCLEOTIDE SEQUENCE [LARGE SCALE GENOMIC DNA]</scope>
    <source>
        <strain evidence="2">JCM19235</strain>
    </source>
</reference>
<keyword evidence="2" id="KW-1185">Reference proteome</keyword>
<organism evidence="1 2">
    <name type="scientific">Vibrio maritimus</name>
    <dbReference type="NCBI Taxonomy" id="990268"/>
    <lineage>
        <taxon>Bacteria</taxon>
        <taxon>Pseudomonadati</taxon>
        <taxon>Pseudomonadota</taxon>
        <taxon>Gammaproteobacteria</taxon>
        <taxon>Vibrionales</taxon>
        <taxon>Vibrionaceae</taxon>
        <taxon>Vibrio</taxon>
    </lineage>
</organism>
<dbReference type="EMBL" id="BBMR01000005">
    <property type="protein sequence ID" value="GAL20136.1"/>
    <property type="molecule type" value="Genomic_DNA"/>
</dbReference>
<dbReference type="Pfam" id="PF12294">
    <property type="entry name" value="DUF3626"/>
    <property type="match status" value="1"/>
</dbReference>
<dbReference type="Proteomes" id="UP000029228">
    <property type="component" value="Unassembled WGS sequence"/>
</dbReference>
<sequence>MFTITINFHPDRLTADNTPLLLAMAQSGVLKSQFETQTSNGGLTATKVVSVGCGKREYLMERTMTLPITCGPSMAR</sequence>
<evidence type="ECO:0000313" key="2">
    <source>
        <dbReference type="Proteomes" id="UP000029228"/>
    </source>
</evidence>
<comment type="caution">
    <text evidence="1">The sequence shown here is derived from an EMBL/GenBank/DDBJ whole genome shotgun (WGS) entry which is preliminary data.</text>
</comment>
<dbReference type="STRING" id="990268.JCM19235_4336"/>
<accession>A0A090RXY5</accession>
<protein>
    <submittedName>
        <fullName evidence="1">Uncharacterized protein</fullName>
    </submittedName>
</protein>
<evidence type="ECO:0000313" key="1">
    <source>
        <dbReference type="EMBL" id="GAL20136.1"/>
    </source>
</evidence>